<accession>C9ML13</accession>
<name>C9ML13_9BACT</name>
<proteinExistence type="predicted"/>
<dbReference type="STRING" id="649761.HMPREF0973_00288"/>
<comment type="caution">
    <text evidence="1">The sequence shown here is derived from an EMBL/GenBank/DDBJ whole genome shotgun (WGS) entry which is preliminary data.</text>
</comment>
<dbReference type="EMBL" id="ACVA01000008">
    <property type="protein sequence ID" value="EEX19833.1"/>
    <property type="molecule type" value="Genomic_DNA"/>
</dbReference>
<protein>
    <submittedName>
        <fullName evidence="1">Uncharacterized protein</fullName>
    </submittedName>
</protein>
<dbReference type="Proteomes" id="UP000003327">
    <property type="component" value="Unassembled WGS sequence"/>
</dbReference>
<reference evidence="1 2" key="1">
    <citation type="submission" date="2009-09" db="EMBL/GenBank/DDBJ databases">
        <authorList>
            <person name="Weinstock G."/>
            <person name="Sodergren E."/>
            <person name="Clifton S."/>
            <person name="Fulton L."/>
            <person name="Fulton B."/>
            <person name="Courtney L."/>
            <person name="Fronick C."/>
            <person name="Harrison M."/>
            <person name="Strong C."/>
            <person name="Farmer C."/>
            <person name="Delahaunty K."/>
            <person name="Markovic C."/>
            <person name="Hall O."/>
            <person name="Minx P."/>
            <person name="Tomlinson C."/>
            <person name="Mitreva M."/>
            <person name="Nelson J."/>
            <person name="Hou S."/>
            <person name="Wollam A."/>
            <person name="Pepin K.H."/>
            <person name="Johnson M."/>
            <person name="Bhonagiri V."/>
            <person name="Nash W.E."/>
            <person name="Warren W."/>
            <person name="Chinwalla A."/>
            <person name="Mardis E.R."/>
            <person name="Wilson R.K."/>
        </authorList>
    </citation>
    <scope>NUCLEOTIDE SEQUENCE [LARGE SCALE GENOMIC DNA]</scope>
    <source>
        <strain evidence="1 2">F0319</strain>
    </source>
</reference>
<dbReference type="HOGENOM" id="CLU_3274793_0_0_10"/>
<evidence type="ECO:0000313" key="2">
    <source>
        <dbReference type="Proteomes" id="UP000003327"/>
    </source>
</evidence>
<organism evidence="1 2">
    <name type="scientific">Prevotella veroralis F0319</name>
    <dbReference type="NCBI Taxonomy" id="649761"/>
    <lineage>
        <taxon>Bacteria</taxon>
        <taxon>Pseudomonadati</taxon>
        <taxon>Bacteroidota</taxon>
        <taxon>Bacteroidia</taxon>
        <taxon>Bacteroidales</taxon>
        <taxon>Prevotellaceae</taxon>
        <taxon>Prevotella</taxon>
    </lineage>
</organism>
<dbReference type="AlphaFoldDB" id="C9ML13"/>
<gene>
    <name evidence="1" type="ORF">HMPREF0973_00288</name>
</gene>
<keyword evidence="2" id="KW-1185">Reference proteome</keyword>
<sequence length="41" mass="4506">MINIALCFRRANSNINDKFCDLSLTGGRELSSVPAIYNCGQ</sequence>
<evidence type="ECO:0000313" key="1">
    <source>
        <dbReference type="EMBL" id="EEX19833.1"/>
    </source>
</evidence>